<feature type="domain" description="Carbohydrate kinase FGGY N-terminal" evidence="4">
    <location>
        <begin position="7"/>
        <end position="128"/>
    </location>
</feature>
<feature type="domain" description="Carbohydrate kinase FGGY C-terminal" evidence="5">
    <location>
        <begin position="281"/>
        <end position="468"/>
    </location>
</feature>
<dbReference type="PANTHER" id="PTHR10196">
    <property type="entry name" value="SUGAR KINASE"/>
    <property type="match status" value="1"/>
</dbReference>
<evidence type="ECO:0000313" key="6">
    <source>
        <dbReference type="EMBL" id="CAD5229422.1"/>
    </source>
</evidence>
<dbReference type="Pfam" id="PF02782">
    <property type="entry name" value="FGGY_C"/>
    <property type="match status" value="1"/>
</dbReference>
<evidence type="ECO:0000259" key="4">
    <source>
        <dbReference type="Pfam" id="PF00370"/>
    </source>
</evidence>
<dbReference type="GO" id="GO:0046167">
    <property type="term" value="P:glycerol-3-phosphate biosynthetic process"/>
    <property type="evidence" value="ECO:0007669"/>
    <property type="project" value="TreeGrafter"/>
</dbReference>
<evidence type="ECO:0000256" key="2">
    <source>
        <dbReference type="ARBA" id="ARBA00022679"/>
    </source>
</evidence>
<keyword evidence="2" id="KW-0808">Transferase</keyword>
<dbReference type="Gene3D" id="3.30.420.40">
    <property type="match status" value="2"/>
</dbReference>
<evidence type="ECO:0008006" key="8">
    <source>
        <dbReference type="Google" id="ProtNLM"/>
    </source>
</evidence>
<dbReference type="GO" id="GO:0006641">
    <property type="term" value="P:triglyceride metabolic process"/>
    <property type="evidence" value="ECO:0007669"/>
    <property type="project" value="TreeGrafter"/>
</dbReference>
<dbReference type="EMBL" id="CAJFDH010000006">
    <property type="protein sequence ID" value="CAD5229422.1"/>
    <property type="molecule type" value="Genomic_DNA"/>
</dbReference>
<dbReference type="PANTHER" id="PTHR10196:SF68">
    <property type="entry name" value="GLYCEROL KINASE 5-RELATED"/>
    <property type="match status" value="1"/>
</dbReference>
<dbReference type="AlphaFoldDB" id="A0A811LLR6"/>
<evidence type="ECO:0000313" key="7">
    <source>
        <dbReference type="Proteomes" id="UP000614601"/>
    </source>
</evidence>
<evidence type="ECO:0000256" key="1">
    <source>
        <dbReference type="ARBA" id="ARBA00009156"/>
    </source>
</evidence>
<evidence type="ECO:0000256" key="3">
    <source>
        <dbReference type="ARBA" id="ARBA00022777"/>
    </source>
</evidence>
<keyword evidence="7" id="KW-1185">Reference proteome</keyword>
<dbReference type="SUPFAM" id="SSF53067">
    <property type="entry name" value="Actin-like ATPase domain"/>
    <property type="match status" value="2"/>
</dbReference>
<dbReference type="Pfam" id="PF00370">
    <property type="entry name" value="FGGY_N"/>
    <property type="match status" value="2"/>
</dbReference>
<dbReference type="GO" id="GO:0006071">
    <property type="term" value="P:glycerol metabolic process"/>
    <property type="evidence" value="ECO:0007669"/>
    <property type="project" value="TreeGrafter"/>
</dbReference>
<accession>A0A811LLR6</accession>
<dbReference type="InterPro" id="IPR043129">
    <property type="entry name" value="ATPase_NBD"/>
</dbReference>
<gene>
    <name evidence="6" type="ORF">BOKJ2_LOCUS13481</name>
</gene>
<comment type="similarity">
    <text evidence="1">Belongs to the FGGY kinase family.</text>
</comment>
<dbReference type="PIRSF" id="PIRSF000538">
    <property type="entry name" value="GlpK"/>
    <property type="match status" value="1"/>
</dbReference>
<comment type="caution">
    <text evidence="6">The sequence shown here is derived from an EMBL/GenBank/DDBJ whole genome shotgun (WGS) entry which is preliminary data.</text>
</comment>
<keyword evidence="3" id="KW-0418">Kinase</keyword>
<proteinExistence type="inferred from homology"/>
<dbReference type="Proteomes" id="UP000614601">
    <property type="component" value="Unassembled WGS sequence"/>
</dbReference>
<dbReference type="GO" id="GO:0016301">
    <property type="term" value="F:kinase activity"/>
    <property type="evidence" value="ECO:0007669"/>
    <property type="project" value="UniProtKB-KW"/>
</dbReference>
<dbReference type="OrthoDB" id="6278781at2759"/>
<dbReference type="InterPro" id="IPR018484">
    <property type="entry name" value="FGGY_N"/>
</dbReference>
<dbReference type="FunFam" id="3.30.420.40:FF:000102">
    <property type="entry name" value="Putative glycerol kinase 5"/>
    <property type="match status" value="1"/>
</dbReference>
<feature type="domain" description="Carbohydrate kinase FGGY N-terminal" evidence="4">
    <location>
        <begin position="177"/>
        <end position="271"/>
    </location>
</feature>
<name>A0A811LLR6_9BILA</name>
<dbReference type="Proteomes" id="UP000783686">
    <property type="component" value="Unassembled WGS sequence"/>
</dbReference>
<organism evidence="6 7">
    <name type="scientific">Bursaphelenchus okinawaensis</name>
    <dbReference type="NCBI Taxonomy" id="465554"/>
    <lineage>
        <taxon>Eukaryota</taxon>
        <taxon>Metazoa</taxon>
        <taxon>Ecdysozoa</taxon>
        <taxon>Nematoda</taxon>
        <taxon>Chromadorea</taxon>
        <taxon>Rhabditida</taxon>
        <taxon>Tylenchina</taxon>
        <taxon>Tylenchomorpha</taxon>
        <taxon>Aphelenchoidea</taxon>
        <taxon>Aphelenchoididae</taxon>
        <taxon>Bursaphelenchus</taxon>
    </lineage>
</organism>
<sequence>MGAKLRYIISVDIGTTTMKSCVYNENCDLQDTFETNMHLIYVENEDRSISVEMDPERVWDDFLDIVKKAVNAVGGHEFGIALCTQRNTFITWNKDSLVPCHNLITWKDGRANRICEEWNQSFILKAIRTSGWLGSKLSGSGRFKAAGGFRFLNAMVSHRFLVLLKTEEEMNKLLDADRLAMGTLDTWLMSRLSKGQSHVTDASCASSTGLYDPFINDWGRLLLKIIGFPLKVLPTLENTAEKPLCMIATDVLGKSCQVWSSIGDAQSAILGSGVVDKEYVKVSLGTGTFVNILTDKPHPTFNGVYPLIAWKIGDNIKYTTEARSNDTATCIRWAHTFGLYNELSELDDLNENDKGHGLHFVPAFSGIQTPVDDGRAVCSLLGIKPNTTKSQMLRAVIDSISFRVKHIWDTMLKEVKAIKPTAFRVCGGVAKNAVVCQQIADLVQVKVERVSEPEFASAKGAALLAGITAGMWTLKECDEYVSVEETFFPSPNPELFYQYEQWLKAISRCLNFYENDAFQNSDS</sequence>
<dbReference type="GO" id="GO:0005739">
    <property type="term" value="C:mitochondrion"/>
    <property type="evidence" value="ECO:0007669"/>
    <property type="project" value="TreeGrafter"/>
</dbReference>
<protein>
    <recommendedName>
        <fullName evidence="8">Glycerol kinase</fullName>
    </recommendedName>
</protein>
<dbReference type="EMBL" id="CAJFCW020000006">
    <property type="protein sequence ID" value="CAG9126633.1"/>
    <property type="molecule type" value="Genomic_DNA"/>
</dbReference>
<reference evidence="6" key="1">
    <citation type="submission" date="2020-09" db="EMBL/GenBank/DDBJ databases">
        <authorList>
            <person name="Kikuchi T."/>
        </authorList>
    </citation>
    <scope>NUCLEOTIDE SEQUENCE</scope>
    <source>
        <strain evidence="6">SH1</strain>
    </source>
</reference>
<dbReference type="InterPro" id="IPR018485">
    <property type="entry name" value="FGGY_C"/>
</dbReference>
<dbReference type="InterPro" id="IPR000577">
    <property type="entry name" value="Carb_kinase_FGGY"/>
</dbReference>
<evidence type="ECO:0000259" key="5">
    <source>
        <dbReference type="Pfam" id="PF02782"/>
    </source>
</evidence>